<gene>
    <name evidence="2" type="ORF">DH2020_003788</name>
</gene>
<keyword evidence="3" id="KW-1185">Reference proteome</keyword>
<evidence type="ECO:0000313" key="2">
    <source>
        <dbReference type="EMBL" id="KAK6160407.1"/>
    </source>
</evidence>
<dbReference type="EMBL" id="JABTTQ020000003">
    <property type="protein sequence ID" value="KAK6160407.1"/>
    <property type="molecule type" value="Genomic_DNA"/>
</dbReference>
<organism evidence="2 3">
    <name type="scientific">Rehmannia glutinosa</name>
    <name type="common">Chinese foxglove</name>
    <dbReference type="NCBI Taxonomy" id="99300"/>
    <lineage>
        <taxon>Eukaryota</taxon>
        <taxon>Viridiplantae</taxon>
        <taxon>Streptophyta</taxon>
        <taxon>Embryophyta</taxon>
        <taxon>Tracheophyta</taxon>
        <taxon>Spermatophyta</taxon>
        <taxon>Magnoliopsida</taxon>
        <taxon>eudicotyledons</taxon>
        <taxon>Gunneridae</taxon>
        <taxon>Pentapetalae</taxon>
        <taxon>asterids</taxon>
        <taxon>lamiids</taxon>
        <taxon>Lamiales</taxon>
        <taxon>Orobanchaceae</taxon>
        <taxon>Rehmannieae</taxon>
        <taxon>Rehmannia</taxon>
    </lineage>
</organism>
<comment type="caution">
    <text evidence="2">The sequence shown here is derived from an EMBL/GenBank/DDBJ whole genome shotgun (WGS) entry which is preliminary data.</text>
</comment>
<dbReference type="Proteomes" id="UP001318860">
    <property type="component" value="Unassembled WGS sequence"/>
</dbReference>
<sequence>MDKLVKESFISKAAGERESYVINKEKKFDYEFDAVKEEVDGQMTAHDGKSWTYECRSHVHEDITRTKGRSDAYVNGSTRTEQGVARKRENGGNTPTSRAEPAASRESFVPGADNGRANINPNQGDEMDIVMDSRPSQDKRFRKASTPSPRSIPPRRLLLKVDAATTNRGGGNKAGLSDIKCMQIRHPKIREFKLFAYAMLRTCHLQRHAQNNVCFVLSISISIETFLIM</sequence>
<protein>
    <submittedName>
        <fullName evidence="2">Uncharacterized protein</fullName>
    </submittedName>
</protein>
<proteinExistence type="predicted"/>
<name>A0ABR0XMM4_REHGL</name>
<evidence type="ECO:0000313" key="3">
    <source>
        <dbReference type="Proteomes" id="UP001318860"/>
    </source>
</evidence>
<feature type="region of interest" description="Disordered" evidence="1">
    <location>
        <begin position="63"/>
        <end position="130"/>
    </location>
</feature>
<evidence type="ECO:0000256" key="1">
    <source>
        <dbReference type="SAM" id="MobiDB-lite"/>
    </source>
</evidence>
<accession>A0ABR0XMM4</accession>
<reference evidence="2 3" key="1">
    <citation type="journal article" date="2021" name="Comput. Struct. Biotechnol. J.">
        <title>De novo genome assembly of the potent medicinal plant Rehmannia glutinosa using nanopore technology.</title>
        <authorList>
            <person name="Ma L."/>
            <person name="Dong C."/>
            <person name="Song C."/>
            <person name="Wang X."/>
            <person name="Zheng X."/>
            <person name="Niu Y."/>
            <person name="Chen S."/>
            <person name="Feng W."/>
        </authorList>
    </citation>
    <scope>NUCLEOTIDE SEQUENCE [LARGE SCALE GENOMIC DNA]</scope>
    <source>
        <strain evidence="2">DH-2019</strain>
    </source>
</reference>